<evidence type="ECO:0000256" key="1">
    <source>
        <dbReference type="SAM" id="MobiDB-lite"/>
    </source>
</evidence>
<name>A0ABU6XR74_9FABA</name>
<feature type="non-terminal residue" evidence="2">
    <location>
        <position position="77"/>
    </location>
</feature>
<accession>A0ABU6XR74</accession>
<reference evidence="2 3" key="1">
    <citation type="journal article" date="2023" name="Plants (Basel)">
        <title>Bridging the Gap: Combining Genomics and Transcriptomics Approaches to Understand Stylosanthes scabra, an Orphan Legume from the Brazilian Caatinga.</title>
        <authorList>
            <person name="Ferreira-Neto J.R.C."/>
            <person name="da Silva M.D."/>
            <person name="Binneck E."/>
            <person name="de Melo N.F."/>
            <person name="da Silva R.H."/>
            <person name="de Melo A.L.T.M."/>
            <person name="Pandolfi V."/>
            <person name="Bustamante F.O."/>
            <person name="Brasileiro-Vidal A.C."/>
            <person name="Benko-Iseppon A.M."/>
        </authorList>
    </citation>
    <scope>NUCLEOTIDE SEQUENCE [LARGE SCALE GENOMIC DNA]</scope>
    <source>
        <tissue evidence="2">Leaves</tissue>
    </source>
</reference>
<sequence length="77" mass="8692">MVREGKAPTKTSTSTAAGSTAGNLRRALNDTYSDTEWQNNAGKLAPRSLIFFYLPLNFSEVIQEEFQLFHRHNFKGL</sequence>
<evidence type="ECO:0000313" key="2">
    <source>
        <dbReference type="EMBL" id="MED6200712.1"/>
    </source>
</evidence>
<gene>
    <name evidence="2" type="ORF">PIB30_087941</name>
</gene>
<evidence type="ECO:0000313" key="3">
    <source>
        <dbReference type="Proteomes" id="UP001341840"/>
    </source>
</evidence>
<proteinExistence type="predicted"/>
<protein>
    <submittedName>
        <fullName evidence="2">Uncharacterized protein</fullName>
    </submittedName>
</protein>
<organism evidence="2 3">
    <name type="scientific">Stylosanthes scabra</name>
    <dbReference type="NCBI Taxonomy" id="79078"/>
    <lineage>
        <taxon>Eukaryota</taxon>
        <taxon>Viridiplantae</taxon>
        <taxon>Streptophyta</taxon>
        <taxon>Embryophyta</taxon>
        <taxon>Tracheophyta</taxon>
        <taxon>Spermatophyta</taxon>
        <taxon>Magnoliopsida</taxon>
        <taxon>eudicotyledons</taxon>
        <taxon>Gunneridae</taxon>
        <taxon>Pentapetalae</taxon>
        <taxon>rosids</taxon>
        <taxon>fabids</taxon>
        <taxon>Fabales</taxon>
        <taxon>Fabaceae</taxon>
        <taxon>Papilionoideae</taxon>
        <taxon>50 kb inversion clade</taxon>
        <taxon>dalbergioids sensu lato</taxon>
        <taxon>Dalbergieae</taxon>
        <taxon>Pterocarpus clade</taxon>
        <taxon>Stylosanthes</taxon>
    </lineage>
</organism>
<feature type="compositionally biased region" description="Low complexity" evidence="1">
    <location>
        <begin position="8"/>
        <end position="22"/>
    </location>
</feature>
<dbReference type="EMBL" id="JASCZI010213021">
    <property type="protein sequence ID" value="MED6200712.1"/>
    <property type="molecule type" value="Genomic_DNA"/>
</dbReference>
<comment type="caution">
    <text evidence="2">The sequence shown here is derived from an EMBL/GenBank/DDBJ whole genome shotgun (WGS) entry which is preliminary data.</text>
</comment>
<dbReference type="Proteomes" id="UP001341840">
    <property type="component" value="Unassembled WGS sequence"/>
</dbReference>
<feature type="region of interest" description="Disordered" evidence="1">
    <location>
        <begin position="1"/>
        <end position="22"/>
    </location>
</feature>
<keyword evidence="3" id="KW-1185">Reference proteome</keyword>